<evidence type="ECO:0000313" key="3">
    <source>
        <dbReference type="Proteomes" id="UP000177078"/>
    </source>
</evidence>
<reference evidence="2 3" key="1">
    <citation type="journal article" date="2016" name="Nat. Commun.">
        <title>Thousands of microbial genomes shed light on interconnected biogeochemical processes in an aquifer system.</title>
        <authorList>
            <person name="Anantharaman K."/>
            <person name="Brown C.T."/>
            <person name="Hug L.A."/>
            <person name="Sharon I."/>
            <person name="Castelle C.J."/>
            <person name="Probst A.J."/>
            <person name="Thomas B.C."/>
            <person name="Singh A."/>
            <person name="Wilkins M.J."/>
            <person name="Karaoz U."/>
            <person name="Brodie E.L."/>
            <person name="Williams K.H."/>
            <person name="Hubbard S.S."/>
            <person name="Banfield J.F."/>
        </authorList>
    </citation>
    <scope>NUCLEOTIDE SEQUENCE [LARGE SCALE GENOMIC DNA]</scope>
</reference>
<dbReference type="Proteomes" id="UP000177078">
    <property type="component" value="Unassembled WGS sequence"/>
</dbReference>
<evidence type="ECO:0000256" key="1">
    <source>
        <dbReference type="SAM" id="Phobius"/>
    </source>
</evidence>
<organism evidence="2 3">
    <name type="scientific">Candidatus Wildermuthbacteria bacterium RIFCSPHIGHO2_12_FULL_40_12</name>
    <dbReference type="NCBI Taxonomy" id="1802457"/>
    <lineage>
        <taxon>Bacteria</taxon>
        <taxon>Candidatus Wildermuthiibacteriota</taxon>
    </lineage>
</organism>
<dbReference type="EMBL" id="MHUC01000025">
    <property type="protein sequence ID" value="OHA70588.1"/>
    <property type="molecule type" value="Genomic_DNA"/>
</dbReference>
<accession>A0A1G2RDI0</accession>
<keyword evidence="1" id="KW-1133">Transmembrane helix</keyword>
<name>A0A1G2RDI0_9BACT</name>
<gene>
    <name evidence="2" type="ORF">A3F15_02600</name>
</gene>
<dbReference type="STRING" id="1802457.A3F15_02600"/>
<feature type="transmembrane region" description="Helical" evidence="1">
    <location>
        <begin position="51"/>
        <end position="71"/>
    </location>
</feature>
<dbReference type="AlphaFoldDB" id="A0A1G2RDI0"/>
<feature type="transmembrane region" description="Helical" evidence="1">
    <location>
        <begin position="12"/>
        <end position="31"/>
    </location>
</feature>
<keyword evidence="1" id="KW-0472">Membrane</keyword>
<sequence length="83" mass="9153">MLEGFGQTKQELNKTITTLILGGLGFVAALAWNEAIQTLFSLFLPEESGLIGKFVYAIIVTLIVVAVSMRLRKVVGEEKEQRI</sequence>
<proteinExistence type="predicted"/>
<protein>
    <submittedName>
        <fullName evidence="2">Uncharacterized protein</fullName>
    </submittedName>
</protein>
<keyword evidence="1" id="KW-0812">Transmembrane</keyword>
<comment type="caution">
    <text evidence="2">The sequence shown here is derived from an EMBL/GenBank/DDBJ whole genome shotgun (WGS) entry which is preliminary data.</text>
</comment>
<evidence type="ECO:0000313" key="2">
    <source>
        <dbReference type="EMBL" id="OHA70588.1"/>
    </source>
</evidence>
<dbReference type="InterPro" id="IPR043713">
    <property type="entry name" value="DUF5654"/>
</dbReference>
<dbReference type="Pfam" id="PF18898">
    <property type="entry name" value="DUF5654"/>
    <property type="match status" value="1"/>
</dbReference>